<evidence type="ECO:0000256" key="2">
    <source>
        <dbReference type="PROSITE-ProRule" id="PRU00169"/>
    </source>
</evidence>
<feature type="domain" description="Response regulatory" evidence="4">
    <location>
        <begin position="695"/>
        <end position="805"/>
    </location>
</feature>
<organism evidence="5 6">
    <name type="scientific">Methylobacterium jeotgali</name>
    <dbReference type="NCBI Taxonomy" id="381630"/>
    <lineage>
        <taxon>Bacteria</taxon>
        <taxon>Pseudomonadati</taxon>
        <taxon>Pseudomonadota</taxon>
        <taxon>Alphaproteobacteria</taxon>
        <taxon>Hyphomicrobiales</taxon>
        <taxon>Methylobacteriaceae</taxon>
        <taxon>Methylobacterium</taxon>
    </lineage>
</organism>
<feature type="modified residue" description="4-aspartylphosphate" evidence="2">
    <location>
        <position position="745"/>
    </location>
</feature>
<protein>
    <submittedName>
        <fullName evidence="5">Regulator of RpoS</fullName>
    </submittedName>
</protein>
<proteinExistence type="predicted"/>
<dbReference type="PROSITE" id="PS50110">
    <property type="entry name" value="RESPONSE_REGULATORY"/>
    <property type="match status" value="1"/>
</dbReference>
<comment type="caution">
    <text evidence="5">The sequence shown here is derived from an EMBL/GenBank/DDBJ whole genome shotgun (WGS) entry which is preliminary data.</text>
</comment>
<reference evidence="5" key="1">
    <citation type="journal article" date="2021" name="Front. Microbiol.">
        <title>Comprehensive Comparative Genomics and Phenotyping of Methylobacterium Species.</title>
        <authorList>
            <person name="Alessa O."/>
            <person name="Ogura Y."/>
            <person name="Fujitani Y."/>
            <person name="Takami H."/>
            <person name="Hayashi T."/>
            <person name="Sahin N."/>
            <person name="Tani A."/>
        </authorList>
    </citation>
    <scope>NUCLEOTIDE SEQUENCE</scope>
    <source>
        <strain evidence="5">LMG 23639</strain>
    </source>
</reference>
<dbReference type="Proteomes" id="UP001055102">
    <property type="component" value="Unassembled WGS sequence"/>
</dbReference>
<dbReference type="InterPro" id="IPR050595">
    <property type="entry name" value="Bact_response_regulator"/>
</dbReference>
<accession>A0ABQ4T049</accession>
<evidence type="ECO:0000256" key="3">
    <source>
        <dbReference type="SAM" id="Phobius"/>
    </source>
</evidence>
<dbReference type="InterPro" id="IPR001789">
    <property type="entry name" value="Sig_transdc_resp-reg_receiver"/>
</dbReference>
<keyword evidence="3" id="KW-1133">Transmembrane helix</keyword>
<name>A0ABQ4T049_9HYPH</name>
<dbReference type="RefSeq" id="WP_238277680.1">
    <property type="nucleotide sequence ID" value="NZ_BPQR01000062.1"/>
</dbReference>
<keyword evidence="6" id="KW-1185">Reference proteome</keyword>
<dbReference type="PANTHER" id="PTHR44591">
    <property type="entry name" value="STRESS RESPONSE REGULATOR PROTEIN 1"/>
    <property type="match status" value="1"/>
</dbReference>
<evidence type="ECO:0000313" key="5">
    <source>
        <dbReference type="EMBL" id="GJE08155.1"/>
    </source>
</evidence>
<keyword evidence="3" id="KW-0812">Transmembrane</keyword>
<gene>
    <name evidence="5" type="primary">rssB_2</name>
    <name evidence="5" type="ORF">AOPFMNJM_3489</name>
</gene>
<keyword evidence="3" id="KW-0472">Membrane</keyword>
<dbReference type="Pfam" id="PF00072">
    <property type="entry name" value="Response_reg"/>
    <property type="match status" value="1"/>
</dbReference>
<keyword evidence="1 2" id="KW-0597">Phosphoprotein</keyword>
<dbReference type="InterPro" id="IPR011006">
    <property type="entry name" value="CheY-like_superfamily"/>
</dbReference>
<reference evidence="5" key="2">
    <citation type="submission" date="2021-08" db="EMBL/GenBank/DDBJ databases">
        <authorList>
            <person name="Tani A."/>
            <person name="Ola A."/>
            <person name="Ogura Y."/>
            <person name="Katsura K."/>
            <person name="Hayashi T."/>
        </authorList>
    </citation>
    <scope>NUCLEOTIDE SEQUENCE</scope>
    <source>
        <strain evidence="5">LMG 23639</strain>
    </source>
</reference>
<feature type="transmembrane region" description="Helical" evidence="3">
    <location>
        <begin position="256"/>
        <end position="275"/>
    </location>
</feature>
<dbReference type="PANTHER" id="PTHR44591:SF21">
    <property type="entry name" value="TWO-COMPONENT RESPONSE REGULATOR"/>
    <property type="match status" value="1"/>
</dbReference>
<dbReference type="Gene3D" id="1.10.287.130">
    <property type="match status" value="1"/>
</dbReference>
<dbReference type="SMART" id="SM00448">
    <property type="entry name" value="REC"/>
    <property type="match status" value="1"/>
</dbReference>
<evidence type="ECO:0000313" key="6">
    <source>
        <dbReference type="Proteomes" id="UP001055102"/>
    </source>
</evidence>
<dbReference type="EMBL" id="BPQR01000062">
    <property type="protein sequence ID" value="GJE08155.1"/>
    <property type="molecule type" value="Genomic_DNA"/>
</dbReference>
<dbReference type="SUPFAM" id="SSF52172">
    <property type="entry name" value="CheY-like"/>
    <property type="match status" value="1"/>
</dbReference>
<dbReference type="CDD" id="cd00156">
    <property type="entry name" value="REC"/>
    <property type="match status" value="1"/>
</dbReference>
<sequence length="811" mass="83232">MPDSLRIPLKLLNAAQLAGIAAAAFGAAWLGLAASGGRGGGDEAQRLVLTASRTFAEAVDEGLAAATADARGVALLLRPDEHALSDAERSAMLRDWLALKPAYGGATLAGGDGRVRATGDGRGIGADQSRQGWFLRAREAGAVVAAPGGGDAFALGLALPAPGAERMLLRATPAFFAEIEARVRRALDLPDAVAFTVTGADGRVLAGAGHAGSAEASRAQAAAPTRGARDLANPGWLVSAEGPAVAAPSLVPGPRALGFGLVLVLVAGGIGYGLGARAARPLARLAEEAEAGEGPPASPVEEIDRLTHSVAGRDRRSGALLASAGTGLDRIRGRLRSFESMSGWTCWEIDPETRQILWSDRDAAGASDRAGALADLAARFDPEDHPLIDLTMRAALASDEPHDVVLRTRGLGGAPPRRVLMRFLGGSDASVGGPPRVHALSRELPEDDASDPAHGLNERRRNAVLRRVTDGIVHDFNDVLTIVLANLGVLRRRPGLDAEQARLVEGAIAGGLRGAALTRRMLSLVRGAGDGPGECDLAGTLAALLPFLQANVMRGAPTIERVPAGLPRILCGERLLEVVLLNVAVHVRDLGLPGFAVGAAAHGADEPPALGLPAGSYVRLLLAGGRPPADAPPPSPGSAALETAARLLAEHDIGWQVVSDGTDGASFLAEIWLPAAPHAALPAPAPAAADARRLRILLVESDGLVRASLAEALADLGHTVVQAGSGGHALALLAENAAYDAMIADQAMPVMTGLQLAATVVERHPGIRVVLASPHGRLPASARQFLQLDKPFRPEELETLLGGLAPQARAA</sequence>
<evidence type="ECO:0000259" key="4">
    <source>
        <dbReference type="PROSITE" id="PS50110"/>
    </source>
</evidence>
<dbReference type="Gene3D" id="3.30.450.20">
    <property type="entry name" value="PAS domain"/>
    <property type="match status" value="1"/>
</dbReference>
<evidence type="ECO:0000256" key="1">
    <source>
        <dbReference type="ARBA" id="ARBA00022553"/>
    </source>
</evidence>
<dbReference type="Gene3D" id="3.40.50.2300">
    <property type="match status" value="1"/>
</dbReference>